<sequence>MSLLTLNEENISDDTPAESCAILCMSPEASSRPSILRPSQKENIPPEGIVKPMKVTFQTPLRDPQTRRILSQDTRKSLETSQLGYYYAEVPEDLVLPPFSVIMSQFMYAPNFFPHCFFLTAHFWLVMKLLTVQ</sequence>
<dbReference type="Proteomes" id="UP000694421">
    <property type="component" value="Unplaced"/>
</dbReference>
<reference evidence="1" key="2">
    <citation type="submission" date="2025-09" db="UniProtKB">
        <authorList>
            <consortium name="Ensembl"/>
        </authorList>
    </citation>
    <scope>IDENTIFICATION</scope>
</reference>
<keyword evidence="2" id="KW-1185">Reference proteome</keyword>
<dbReference type="Ensembl" id="ENSSMRT00000034585.1">
    <property type="protein sequence ID" value="ENSSMRP00000029635.1"/>
    <property type="gene ID" value="ENSSMRG00000022779.1"/>
</dbReference>
<protein>
    <submittedName>
        <fullName evidence="1">Uncharacterized protein</fullName>
    </submittedName>
</protein>
<dbReference type="AlphaFoldDB" id="A0A8D0KP99"/>
<evidence type="ECO:0000313" key="1">
    <source>
        <dbReference type="Ensembl" id="ENSSMRP00000029635.1"/>
    </source>
</evidence>
<organism evidence="1 2">
    <name type="scientific">Salvator merianae</name>
    <name type="common">Argentine black and white tegu</name>
    <name type="synonym">Tupinambis merianae</name>
    <dbReference type="NCBI Taxonomy" id="96440"/>
    <lineage>
        <taxon>Eukaryota</taxon>
        <taxon>Metazoa</taxon>
        <taxon>Chordata</taxon>
        <taxon>Craniata</taxon>
        <taxon>Vertebrata</taxon>
        <taxon>Euteleostomi</taxon>
        <taxon>Lepidosauria</taxon>
        <taxon>Squamata</taxon>
        <taxon>Bifurcata</taxon>
        <taxon>Unidentata</taxon>
        <taxon>Episquamata</taxon>
        <taxon>Laterata</taxon>
        <taxon>Teiioidea</taxon>
        <taxon>Teiidae</taxon>
        <taxon>Salvator</taxon>
    </lineage>
</organism>
<proteinExistence type="predicted"/>
<name>A0A8D0KP99_SALMN</name>
<reference evidence="1" key="1">
    <citation type="submission" date="2025-08" db="UniProtKB">
        <authorList>
            <consortium name="Ensembl"/>
        </authorList>
    </citation>
    <scope>IDENTIFICATION</scope>
</reference>
<accession>A0A8D0KP99</accession>
<evidence type="ECO:0000313" key="2">
    <source>
        <dbReference type="Proteomes" id="UP000694421"/>
    </source>
</evidence>
<dbReference type="GeneTree" id="ENSGT00900000142191"/>